<evidence type="ECO:0000313" key="3">
    <source>
        <dbReference type="Proteomes" id="UP001215598"/>
    </source>
</evidence>
<evidence type="ECO:0000313" key="2">
    <source>
        <dbReference type="EMBL" id="KAJ7746985.1"/>
    </source>
</evidence>
<protein>
    <submittedName>
        <fullName evidence="2">Uncharacterized protein</fullName>
    </submittedName>
</protein>
<gene>
    <name evidence="2" type="ORF">B0H16DRAFT_1851970</name>
</gene>
<name>A0AAD7INT3_9AGAR</name>
<sequence>MTPRAEDLLLDTWDLFDVSMGIPEWAADRLHRMPAAELDVAAYIGTELWKKLVYDVMVDSAGYMGSGTLTDWRALVTDHGLHLEDVSVALGLHKLLPTDRAGKERLWIIVHVLDCSNHSSALEWLRQLLKPVIALATKRNKPRLDNLRGKGPASFAEAPTTTKVLARLASTSTTGKNPDAPRIAGSSKGHSRQLRLSTMALCIFISHVPSLLTTAEDSPARVYSSSRDNTAELPATKTKPIVYALWPIFGPAHLSSYQSSRARGRATIGHPTLRAR</sequence>
<dbReference type="EMBL" id="JARKIB010000078">
    <property type="protein sequence ID" value="KAJ7746985.1"/>
    <property type="molecule type" value="Genomic_DNA"/>
</dbReference>
<evidence type="ECO:0000256" key="1">
    <source>
        <dbReference type="SAM" id="MobiDB-lite"/>
    </source>
</evidence>
<dbReference type="Proteomes" id="UP001215598">
    <property type="component" value="Unassembled WGS sequence"/>
</dbReference>
<reference evidence="2" key="1">
    <citation type="submission" date="2023-03" db="EMBL/GenBank/DDBJ databases">
        <title>Massive genome expansion in bonnet fungi (Mycena s.s.) driven by repeated elements and novel gene families across ecological guilds.</title>
        <authorList>
            <consortium name="Lawrence Berkeley National Laboratory"/>
            <person name="Harder C.B."/>
            <person name="Miyauchi S."/>
            <person name="Viragh M."/>
            <person name="Kuo A."/>
            <person name="Thoen E."/>
            <person name="Andreopoulos B."/>
            <person name="Lu D."/>
            <person name="Skrede I."/>
            <person name="Drula E."/>
            <person name="Henrissat B."/>
            <person name="Morin E."/>
            <person name="Kohler A."/>
            <person name="Barry K."/>
            <person name="LaButti K."/>
            <person name="Morin E."/>
            <person name="Salamov A."/>
            <person name="Lipzen A."/>
            <person name="Mereny Z."/>
            <person name="Hegedus B."/>
            <person name="Baldrian P."/>
            <person name="Stursova M."/>
            <person name="Weitz H."/>
            <person name="Taylor A."/>
            <person name="Grigoriev I.V."/>
            <person name="Nagy L.G."/>
            <person name="Martin F."/>
            <person name="Kauserud H."/>
        </authorList>
    </citation>
    <scope>NUCLEOTIDE SEQUENCE</scope>
    <source>
        <strain evidence="2">CBHHK182m</strain>
    </source>
</reference>
<dbReference type="AlphaFoldDB" id="A0AAD7INT3"/>
<organism evidence="2 3">
    <name type="scientific">Mycena metata</name>
    <dbReference type="NCBI Taxonomy" id="1033252"/>
    <lineage>
        <taxon>Eukaryota</taxon>
        <taxon>Fungi</taxon>
        <taxon>Dikarya</taxon>
        <taxon>Basidiomycota</taxon>
        <taxon>Agaricomycotina</taxon>
        <taxon>Agaricomycetes</taxon>
        <taxon>Agaricomycetidae</taxon>
        <taxon>Agaricales</taxon>
        <taxon>Marasmiineae</taxon>
        <taxon>Mycenaceae</taxon>
        <taxon>Mycena</taxon>
    </lineage>
</organism>
<comment type="caution">
    <text evidence="2">The sequence shown here is derived from an EMBL/GenBank/DDBJ whole genome shotgun (WGS) entry which is preliminary data.</text>
</comment>
<feature type="region of interest" description="Disordered" evidence="1">
    <location>
        <begin position="170"/>
        <end position="189"/>
    </location>
</feature>
<accession>A0AAD7INT3</accession>
<keyword evidence="3" id="KW-1185">Reference proteome</keyword>
<proteinExistence type="predicted"/>